<protein>
    <submittedName>
        <fullName evidence="2">Tail fiber domain-containing protein</fullName>
    </submittedName>
</protein>
<dbReference type="AlphaFoldDB" id="A0A934IH16"/>
<dbReference type="EMBL" id="JAEKPD010000006">
    <property type="protein sequence ID" value="MBJ3762440.1"/>
    <property type="molecule type" value="Genomic_DNA"/>
</dbReference>
<name>A0A934IH16_9RHOB</name>
<feature type="domain" description="Peptidase S74" evidence="1">
    <location>
        <begin position="114"/>
        <end position="202"/>
    </location>
</feature>
<dbReference type="Pfam" id="PF13884">
    <property type="entry name" value="Peptidase_S74"/>
    <property type="match status" value="1"/>
</dbReference>
<keyword evidence="3" id="KW-1185">Reference proteome</keyword>
<organism evidence="2 3">
    <name type="scientific">Palleronia pontilimi</name>
    <dbReference type="NCBI Taxonomy" id="1964209"/>
    <lineage>
        <taxon>Bacteria</taxon>
        <taxon>Pseudomonadati</taxon>
        <taxon>Pseudomonadota</taxon>
        <taxon>Alphaproteobacteria</taxon>
        <taxon>Rhodobacterales</taxon>
        <taxon>Roseobacteraceae</taxon>
        <taxon>Palleronia</taxon>
    </lineage>
</organism>
<sequence length="207" mass="22086">MSDVILAGDSLELIGREIRIRTPTGDTVVLSVNDGNLTLGGAGRDGDLMLTDRAGNLTIGLNGESGSLHLGGTTEDGDVTLYDRNTRQTVHMDGAKGDVTMSGTLVADRVVQISDATLKTDCQPIDGALSTLRSVTGYRYRFAARTQEQRLGFLAQDLRRAVPEAVRDSGDHLAVEHATLVPLLVEAVKELAAEVAELRMRQDGRSG</sequence>
<evidence type="ECO:0000313" key="2">
    <source>
        <dbReference type="EMBL" id="MBJ3762440.1"/>
    </source>
</evidence>
<dbReference type="PROSITE" id="PS51688">
    <property type="entry name" value="ICA"/>
    <property type="match status" value="1"/>
</dbReference>
<comment type="caution">
    <text evidence="2">The sequence shown here is derived from an EMBL/GenBank/DDBJ whole genome shotgun (WGS) entry which is preliminary data.</text>
</comment>
<dbReference type="RefSeq" id="WP_198915614.1">
    <property type="nucleotide sequence ID" value="NZ_JAEKPD010000006.1"/>
</dbReference>
<dbReference type="InterPro" id="IPR030392">
    <property type="entry name" value="S74_ICA"/>
</dbReference>
<evidence type="ECO:0000259" key="1">
    <source>
        <dbReference type="PROSITE" id="PS51688"/>
    </source>
</evidence>
<reference evidence="2" key="1">
    <citation type="submission" date="2020-12" db="EMBL/GenBank/DDBJ databases">
        <title>Bacterial taxonomy.</title>
        <authorList>
            <person name="Pan X."/>
        </authorList>
    </citation>
    <scope>NUCLEOTIDE SEQUENCE</scope>
    <source>
        <strain evidence="2">KCTC 52957</strain>
    </source>
</reference>
<accession>A0A934IH16</accession>
<proteinExistence type="predicted"/>
<gene>
    <name evidence="2" type="ORF">ILP92_06745</name>
</gene>
<dbReference type="Proteomes" id="UP000642488">
    <property type="component" value="Unassembled WGS sequence"/>
</dbReference>
<evidence type="ECO:0000313" key="3">
    <source>
        <dbReference type="Proteomes" id="UP000642488"/>
    </source>
</evidence>